<accession>A0AAN9R6G9</accession>
<gene>
    <name evidence="1" type="ORF">VNO77_02877</name>
</gene>
<dbReference type="Proteomes" id="UP001367508">
    <property type="component" value="Unassembled WGS sequence"/>
</dbReference>
<proteinExistence type="predicted"/>
<comment type="caution">
    <text evidence="1">The sequence shown here is derived from an EMBL/GenBank/DDBJ whole genome shotgun (WGS) entry which is preliminary data.</text>
</comment>
<keyword evidence="2" id="KW-1185">Reference proteome</keyword>
<protein>
    <submittedName>
        <fullName evidence="1">Uncharacterized protein</fullName>
    </submittedName>
</protein>
<evidence type="ECO:0000313" key="1">
    <source>
        <dbReference type="EMBL" id="KAK7360861.1"/>
    </source>
</evidence>
<reference evidence="1 2" key="1">
    <citation type="submission" date="2024-01" db="EMBL/GenBank/DDBJ databases">
        <title>The genomes of 5 underutilized Papilionoideae crops provide insights into root nodulation and disease resistanc.</title>
        <authorList>
            <person name="Jiang F."/>
        </authorList>
    </citation>
    <scope>NUCLEOTIDE SEQUENCE [LARGE SCALE GENOMIC DNA]</scope>
    <source>
        <strain evidence="1">LVBAO_FW01</strain>
        <tissue evidence="1">Leaves</tissue>
    </source>
</reference>
<sequence length="217" mass="24523">MGDSSPAPHAWFHVHQPVRQGSGLGQMRPIVFNSIGYLYTQIIRTISPHTLCMGARFCMALISIHEILGGCFVSYGMSGSNALKQQVYPDLTPREQQCDQYACLSRISFMRLYGESRDITWSSWKDKLRASMIYSPSFKKKSWFLATRSEVFTESRIHPRSYIIIWKSMALNEDQNNHASVIVTRLATHLGPNPMNIKVTIPPGPANRFDALVTALN</sequence>
<organism evidence="1 2">
    <name type="scientific">Canavalia gladiata</name>
    <name type="common">Sword bean</name>
    <name type="synonym">Dolichos gladiatus</name>
    <dbReference type="NCBI Taxonomy" id="3824"/>
    <lineage>
        <taxon>Eukaryota</taxon>
        <taxon>Viridiplantae</taxon>
        <taxon>Streptophyta</taxon>
        <taxon>Embryophyta</taxon>
        <taxon>Tracheophyta</taxon>
        <taxon>Spermatophyta</taxon>
        <taxon>Magnoliopsida</taxon>
        <taxon>eudicotyledons</taxon>
        <taxon>Gunneridae</taxon>
        <taxon>Pentapetalae</taxon>
        <taxon>rosids</taxon>
        <taxon>fabids</taxon>
        <taxon>Fabales</taxon>
        <taxon>Fabaceae</taxon>
        <taxon>Papilionoideae</taxon>
        <taxon>50 kb inversion clade</taxon>
        <taxon>NPAAA clade</taxon>
        <taxon>indigoferoid/millettioid clade</taxon>
        <taxon>Phaseoleae</taxon>
        <taxon>Canavalia</taxon>
    </lineage>
</organism>
<dbReference type="EMBL" id="JAYMYQ010000001">
    <property type="protein sequence ID" value="KAK7360861.1"/>
    <property type="molecule type" value="Genomic_DNA"/>
</dbReference>
<name>A0AAN9R6G9_CANGL</name>
<evidence type="ECO:0000313" key="2">
    <source>
        <dbReference type="Proteomes" id="UP001367508"/>
    </source>
</evidence>
<dbReference type="AlphaFoldDB" id="A0AAN9R6G9"/>